<feature type="transmembrane region" description="Helical" evidence="5">
    <location>
        <begin position="201"/>
        <end position="220"/>
    </location>
</feature>
<evidence type="ECO:0000256" key="4">
    <source>
        <dbReference type="ARBA" id="ARBA00023136"/>
    </source>
</evidence>
<evidence type="ECO:0000313" key="6">
    <source>
        <dbReference type="EMBL" id="RKO85321.1"/>
    </source>
</evidence>
<dbReference type="Proteomes" id="UP000269721">
    <property type="component" value="Unassembled WGS sequence"/>
</dbReference>
<feature type="non-terminal residue" evidence="6">
    <location>
        <position position="354"/>
    </location>
</feature>
<dbReference type="PANTHER" id="PTHR11040:SF44">
    <property type="entry name" value="PROTEIN ZNTC-RELATED"/>
    <property type="match status" value="1"/>
</dbReference>
<protein>
    <submittedName>
        <fullName evidence="6">Zinc/iron permease</fullName>
    </submittedName>
</protein>
<evidence type="ECO:0000313" key="7">
    <source>
        <dbReference type="Proteomes" id="UP000269721"/>
    </source>
</evidence>
<evidence type="ECO:0000256" key="5">
    <source>
        <dbReference type="SAM" id="Phobius"/>
    </source>
</evidence>
<keyword evidence="3 5" id="KW-1133">Transmembrane helix</keyword>
<dbReference type="OrthoDB" id="448280at2759"/>
<dbReference type="GO" id="GO:0005886">
    <property type="term" value="C:plasma membrane"/>
    <property type="evidence" value="ECO:0007669"/>
    <property type="project" value="TreeGrafter"/>
</dbReference>
<dbReference type="EMBL" id="KZ999192">
    <property type="protein sequence ID" value="RKO85321.1"/>
    <property type="molecule type" value="Genomic_DNA"/>
</dbReference>
<feature type="transmembrane region" description="Helical" evidence="5">
    <location>
        <begin position="63"/>
        <end position="84"/>
    </location>
</feature>
<dbReference type="PANTHER" id="PTHR11040">
    <property type="entry name" value="ZINC/IRON TRANSPORTER"/>
    <property type="match status" value="1"/>
</dbReference>
<feature type="transmembrane region" description="Helical" evidence="5">
    <location>
        <begin position="226"/>
        <end position="247"/>
    </location>
</feature>
<feature type="transmembrane region" description="Helical" evidence="5">
    <location>
        <begin position="27"/>
        <end position="51"/>
    </location>
</feature>
<feature type="transmembrane region" description="Helical" evidence="5">
    <location>
        <begin position="104"/>
        <end position="126"/>
    </location>
</feature>
<gene>
    <name evidence="6" type="ORF">BDK51DRAFT_22551</name>
</gene>
<reference evidence="7" key="1">
    <citation type="journal article" date="2018" name="Nat. Microbiol.">
        <title>Leveraging single-cell genomics to expand the fungal tree of life.</title>
        <authorList>
            <person name="Ahrendt S.R."/>
            <person name="Quandt C.A."/>
            <person name="Ciobanu D."/>
            <person name="Clum A."/>
            <person name="Salamov A."/>
            <person name="Andreopoulos B."/>
            <person name="Cheng J.F."/>
            <person name="Woyke T."/>
            <person name="Pelin A."/>
            <person name="Henrissat B."/>
            <person name="Reynolds N.K."/>
            <person name="Benny G.L."/>
            <person name="Smith M.E."/>
            <person name="James T.Y."/>
            <person name="Grigoriev I.V."/>
        </authorList>
    </citation>
    <scope>NUCLEOTIDE SEQUENCE [LARGE SCALE GENOMIC DNA]</scope>
</reference>
<feature type="transmembrane region" description="Helical" evidence="5">
    <location>
        <begin position="334"/>
        <end position="353"/>
    </location>
</feature>
<accession>A0A4P9VZR0</accession>
<evidence type="ECO:0000256" key="2">
    <source>
        <dbReference type="ARBA" id="ARBA00022692"/>
    </source>
</evidence>
<feature type="transmembrane region" description="Helical" evidence="5">
    <location>
        <begin position="292"/>
        <end position="314"/>
    </location>
</feature>
<organism evidence="6 7">
    <name type="scientific">Blyttiomyces helicus</name>
    <dbReference type="NCBI Taxonomy" id="388810"/>
    <lineage>
        <taxon>Eukaryota</taxon>
        <taxon>Fungi</taxon>
        <taxon>Fungi incertae sedis</taxon>
        <taxon>Chytridiomycota</taxon>
        <taxon>Chytridiomycota incertae sedis</taxon>
        <taxon>Chytridiomycetes</taxon>
        <taxon>Chytridiomycetes incertae sedis</taxon>
        <taxon>Blyttiomyces</taxon>
    </lineage>
</organism>
<feature type="transmembrane region" description="Helical" evidence="5">
    <location>
        <begin position="259"/>
        <end position="280"/>
    </location>
</feature>
<name>A0A4P9VZR0_9FUNG</name>
<keyword evidence="2 5" id="KW-0812">Transmembrane</keyword>
<evidence type="ECO:0000256" key="1">
    <source>
        <dbReference type="ARBA" id="ARBA00004141"/>
    </source>
</evidence>
<dbReference type="Pfam" id="PF02535">
    <property type="entry name" value="Zip"/>
    <property type="match status" value="1"/>
</dbReference>
<dbReference type="AlphaFoldDB" id="A0A4P9VZR0"/>
<sequence length="354" mass="37811">MFNASASANSSADACESITPDTYDLGFHIAGIFIVFATSAVGKCTLTVIGLSNRDYLKNNQTILFILHLLKFFGIGIIAATAWIHLLPDAFSNFTNTCLTGYWLVYGGGNYAGLFGLTAAFIVQFFEIIAMNYDAKHHGHSHSHDHTNPTLVQTDKLSITAKAEHNPATHELTLAETAGHNHGGSSGGNGLVVRNKELGTVILEAGILFHSLIIGITLGTTTDSGFSSLLIAICFHQFTEGTGLGVLIGELKYGQMYKFFVMGLLYPVTTPIGIAIGVGIRNTYNPNSQTALVVQGIMDSLAAGILMYNAYAELMALEVNNSLKLRNMSGGRKALSFLSMYTGAGIMALIGLWA</sequence>
<proteinExistence type="predicted"/>
<comment type="subcellular location">
    <subcellularLocation>
        <location evidence="1">Membrane</location>
        <topology evidence="1">Multi-pass membrane protein</topology>
    </subcellularLocation>
</comment>
<keyword evidence="4 5" id="KW-0472">Membrane</keyword>
<dbReference type="InterPro" id="IPR003689">
    <property type="entry name" value="ZIP"/>
</dbReference>
<dbReference type="GO" id="GO:0005385">
    <property type="term" value="F:zinc ion transmembrane transporter activity"/>
    <property type="evidence" value="ECO:0007669"/>
    <property type="project" value="TreeGrafter"/>
</dbReference>
<keyword evidence="7" id="KW-1185">Reference proteome</keyword>
<evidence type="ECO:0000256" key="3">
    <source>
        <dbReference type="ARBA" id="ARBA00022989"/>
    </source>
</evidence>